<evidence type="ECO:0000259" key="15">
    <source>
        <dbReference type="Pfam" id="PF12409"/>
    </source>
</evidence>
<dbReference type="SUPFAM" id="SSF81665">
    <property type="entry name" value="Calcium ATPase, transmembrane domain M"/>
    <property type="match status" value="1"/>
</dbReference>
<name>A0A834ISZ3_RHYFE</name>
<evidence type="ECO:0000256" key="6">
    <source>
        <dbReference type="ARBA" id="ARBA00022741"/>
    </source>
</evidence>
<dbReference type="SFLD" id="SFLDS00003">
    <property type="entry name" value="Haloacid_Dehalogenase"/>
    <property type="match status" value="1"/>
</dbReference>
<dbReference type="GO" id="GO:0019829">
    <property type="term" value="F:ATPase-coupled monoatomic cation transmembrane transporter activity"/>
    <property type="evidence" value="ECO:0007669"/>
    <property type="project" value="UniProtKB-UniRule"/>
</dbReference>
<evidence type="ECO:0000259" key="14">
    <source>
        <dbReference type="Pfam" id="PF00122"/>
    </source>
</evidence>
<evidence type="ECO:0000256" key="13">
    <source>
        <dbReference type="RuleBase" id="RU362082"/>
    </source>
</evidence>
<dbReference type="Gene3D" id="3.40.1110.10">
    <property type="entry name" value="Calcium-transporting ATPase, cytoplasmic domain N"/>
    <property type="match status" value="1"/>
</dbReference>
<dbReference type="Gene3D" id="3.40.50.1000">
    <property type="entry name" value="HAD superfamily/HAD-like"/>
    <property type="match status" value="1"/>
</dbReference>
<dbReference type="PANTHER" id="PTHR45630:SF8">
    <property type="entry name" value="CATION-TRANSPORTING ATPASE"/>
    <property type="match status" value="1"/>
</dbReference>
<dbReference type="AlphaFoldDB" id="A0A834ISZ3"/>
<comment type="similarity">
    <text evidence="2 13">Belongs to the cation transport ATPase (P-type) (TC 3.A.3) family. Type V subfamily.</text>
</comment>
<keyword evidence="8 13" id="KW-0460">Magnesium</keyword>
<dbReference type="PRINTS" id="PR00119">
    <property type="entry name" value="CATATPASE"/>
</dbReference>
<dbReference type="OrthoDB" id="48943at2759"/>
<evidence type="ECO:0000256" key="9">
    <source>
        <dbReference type="ARBA" id="ARBA00022967"/>
    </source>
</evidence>
<dbReference type="SFLD" id="SFLDF00027">
    <property type="entry name" value="p-type_atpase"/>
    <property type="match status" value="1"/>
</dbReference>
<feature type="domain" description="P5B-type ATPase N-terminal" evidence="15">
    <location>
        <begin position="38"/>
        <end position="159"/>
    </location>
</feature>
<keyword evidence="11 13" id="KW-0472">Membrane</keyword>
<dbReference type="GO" id="GO:0006874">
    <property type="term" value="P:intracellular calcium ion homeostasis"/>
    <property type="evidence" value="ECO:0007669"/>
    <property type="project" value="TreeGrafter"/>
</dbReference>
<evidence type="ECO:0000256" key="8">
    <source>
        <dbReference type="ARBA" id="ARBA00022842"/>
    </source>
</evidence>
<feature type="domain" description="P-type ATPase A" evidence="14">
    <location>
        <begin position="279"/>
        <end position="394"/>
    </location>
</feature>
<dbReference type="GO" id="GO:0140358">
    <property type="term" value="F:P-type transmembrane transporter activity"/>
    <property type="evidence" value="ECO:0007669"/>
    <property type="project" value="InterPro"/>
</dbReference>
<feature type="transmembrane region" description="Helical" evidence="13">
    <location>
        <begin position="239"/>
        <end position="259"/>
    </location>
</feature>
<dbReference type="FunFam" id="1.20.1110.10:FF:000023">
    <property type="entry name" value="Cation-transporting ATPase"/>
    <property type="match status" value="1"/>
</dbReference>
<sequence length="1197" mass="134774">MVNNFNVQGDHLRKAETNSTSNNFSTRNGNIRYLNFGEDDQMEIQGFVFSKLKHNICWVFYILTLGILRLIFHWYPIFHLKATHSMCDLDVADKVLITDNYTGKVNTHFVKSVRTLSSKNLKENSNSQKLLKFRLANGQTKEETQIRVIKCKKLTYIYDDHHGMFIKLAGLDKGITKDNLHELINGQLQNEQIKKRLVYGNNEINTPEQTVLTLLALEALTPFYMFQLFSLIVWIAEIYYYYAIAIVIMSVAGITTSIIQTRKNQRNLKGTVNFSSTITVRRSENLYEETSTLNLVPGDVIVIPKLGCQMHCDAVLLTGSCVVNESMLTGESVPITKTPLEHNTHNYNVKEDANHTLFCGTKIIQTRQQGNEEVRAVVIRTGFLTSKGELVRSILYPPPADFKFEQDSYKFIGILAVIAAAGFVYTIVSKASRQIGALDITLKALDIITIVIPPALPAAMTVGKLYALQRLKNHKIFCINSRVINVSGSVDCVCFDKTGTLTEDALDMWGIIPVKNYNFDTPVKNIHTLSPSSDMLRGMACCHSLSAIEGEIRGDPLDVKMFESTGWIFQDGCDVVSSQELSSGALLVKSPVPNEDNEHEEINIVRQFQFLSSLQRMSVIVKSPKDSNFEVFCKGSPEKIISLSDQNTVPNNIQDQLKLYTEKGYRVIGMAKKDLPLDTTYDQVLKVTRNEVETDLKFLGLLILENCLKPETNGIIKVLKDAKLKVVMITGDNIQTAVTVARECKIIEEDSTVLEILTTKPTKYEFASISYNMLNSSTKNFINVNNGHIKDVEAIGEKDRKYCFVINGESWANVMKYFPDLVPKLVTQGAVFARMSGGQKQQLIEQLKLLGYYVAMCGDGANDCGALKAAHVGISLSEAESSVASPFTSKEPNISCTPKVIKEGRAALVTSFGVFKMMLCYSLAEFTSVIILYDIDTNLSSLQFLFIDVPLILHFALSFGRTKAYDKLSTTPPRTSLLSFVPLCSITIFMLLTGLFQTFAIYFIQNFNWFTPFVYVAAENTVTLFARSYENYAVFCVSTFQYIIMAIIFSEGKPYRKSIFSNKIFVFSLALMTAVCVYITIYPHQFIIDLLELKVPPNYDGRLMVLWIAAINYIACHVMEFFLVETLLAKYIYPIIKKFSKSQKKYLEVMKGIKAEDFWMKVYGEVKAYNGDTIIQYDGNENGSFINSEPDLINVKL</sequence>
<evidence type="ECO:0000256" key="1">
    <source>
        <dbReference type="ARBA" id="ARBA00004141"/>
    </source>
</evidence>
<dbReference type="InterPro" id="IPR023214">
    <property type="entry name" value="HAD_sf"/>
</dbReference>
<comment type="catalytic activity">
    <reaction evidence="12 13">
        <text>ATP + H2O = ADP + phosphate + H(+)</text>
        <dbReference type="Rhea" id="RHEA:13065"/>
        <dbReference type="ChEBI" id="CHEBI:15377"/>
        <dbReference type="ChEBI" id="CHEBI:15378"/>
        <dbReference type="ChEBI" id="CHEBI:30616"/>
        <dbReference type="ChEBI" id="CHEBI:43474"/>
        <dbReference type="ChEBI" id="CHEBI:456216"/>
    </reaction>
</comment>
<feature type="transmembrane region" description="Helical" evidence="13">
    <location>
        <begin position="1104"/>
        <end position="1133"/>
    </location>
</feature>
<dbReference type="FunFam" id="3.40.50.1000:FF:000068">
    <property type="entry name" value="Cation-transporting ATPase"/>
    <property type="match status" value="1"/>
</dbReference>
<dbReference type="Proteomes" id="UP000625711">
    <property type="component" value="Unassembled WGS sequence"/>
</dbReference>
<dbReference type="InterPro" id="IPR044492">
    <property type="entry name" value="P_typ_ATPase_HD_dom"/>
</dbReference>
<dbReference type="SUPFAM" id="SSF56784">
    <property type="entry name" value="HAD-like"/>
    <property type="match status" value="1"/>
</dbReference>
<evidence type="ECO:0000256" key="2">
    <source>
        <dbReference type="ARBA" id="ARBA00006000"/>
    </source>
</evidence>
<evidence type="ECO:0000256" key="4">
    <source>
        <dbReference type="ARBA" id="ARBA00022692"/>
    </source>
</evidence>
<dbReference type="EC" id="7.2.2.-" evidence="13"/>
<feature type="transmembrane region" description="Helical" evidence="13">
    <location>
        <begin position="907"/>
        <end position="933"/>
    </location>
</feature>
<dbReference type="Gene3D" id="2.70.150.10">
    <property type="entry name" value="Calcium-transporting ATPase, cytoplasmic transduction domain A"/>
    <property type="match status" value="1"/>
</dbReference>
<evidence type="ECO:0000313" key="17">
    <source>
        <dbReference type="Proteomes" id="UP000625711"/>
    </source>
</evidence>
<dbReference type="InterPro" id="IPR047819">
    <property type="entry name" value="P5A-ATPase_N"/>
</dbReference>
<keyword evidence="17" id="KW-1185">Reference proteome</keyword>
<dbReference type="InterPro" id="IPR036412">
    <property type="entry name" value="HAD-like_sf"/>
</dbReference>
<feature type="transmembrane region" description="Helical" evidence="13">
    <location>
        <begin position="58"/>
        <end position="78"/>
    </location>
</feature>
<dbReference type="GO" id="GO:0016020">
    <property type="term" value="C:membrane"/>
    <property type="evidence" value="ECO:0007669"/>
    <property type="project" value="UniProtKB-SubCell"/>
</dbReference>
<dbReference type="Pfam" id="PF13246">
    <property type="entry name" value="Cation_ATPase"/>
    <property type="match status" value="1"/>
</dbReference>
<dbReference type="InterPro" id="IPR001757">
    <property type="entry name" value="P_typ_ATPase"/>
</dbReference>
<feature type="transmembrane region" description="Helical" evidence="13">
    <location>
        <begin position="1064"/>
        <end position="1084"/>
    </location>
</feature>
<dbReference type="InterPro" id="IPR023298">
    <property type="entry name" value="ATPase_P-typ_TM_dom_sf"/>
</dbReference>
<keyword evidence="5 13" id="KW-0479">Metal-binding</keyword>
<proteinExistence type="inferred from homology"/>
<keyword evidence="7 13" id="KW-0067">ATP-binding</keyword>
<keyword evidence="9 13" id="KW-1278">Translocase</keyword>
<feature type="transmembrane region" description="Helical" evidence="13">
    <location>
        <begin position="409"/>
        <end position="427"/>
    </location>
</feature>
<evidence type="ECO:0000256" key="3">
    <source>
        <dbReference type="ARBA" id="ARBA00022553"/>
    </source>
</evidence>
<dbReference type="InterPro" id="IPR006544">
    <property type="entry name" value="P-type_TPase_V"/>
</dbReference>
<dbReference type="GO" id="GO:0016887">
    <property type="term" value="F:ATP hydrolysis activity"/>
    <property type="evidence" value="ECO:0007669"/>
    <property type="project" value="InterPro"/>
</dbReference>
<evidence type="ECO:0000256" key="7">
    <source>
        <dbReference type="ARBA" id="ARBA00022840"/>
    </source>
</evidence>
<feature type="transmembrane region" description="Helical" evidence="13">
    <location>
        <begin position="980"/>
        <end position="1004"/>
    </location>
</feature>
<dbReference type="GO" id="GO:0046872">
    <property type="term" value="F:metal ion binding"/>
    <property type="evidence" value="ECO:0007669"/>
    <property type="project" value="UniProtKB-UniRule"/>
</dbReference>
<dbReference type="InterPro" id="IPR059000">
    <property type="entry name" value="ATPase_P-type_domA"/>
</dbReference>
<feature type="transmembrane region" description="Helical" evidence="13">
    <location>
        <begin position="1032"/>
        <end position="1052"/>
    </location>
</feature>
<keyword evidence="4 13" id="KW-0812">Transmembrane</keyword>
<keyword evidence="10 13" id="KW-1133">Transmembrane helix</keyword>
<dbReference type="Pfam" id="PF00122">
    <property type="entry name" value="E1-E2_ATPase"/>
    <property type="match status" value="1"/>
</dbReference>
<protein>
    <recommendedName>
        <fullName evidence="13">Cation-transporting ATPase</fullName>
        <ecNumber evidence="13">7.2.2.-</ecNumber>
    </recommendedName>
</protein>
<dbReference type="GO" id="GO:0005524">
    <property type="term" value="F:ATP binding"/>
    <property type="evidence" value="ECO:0007669"/>
    <property type="project" value="UniProtKB-UniRule"/>
</dbReference>
<keyword evidence="6 13" id="KW-0547">Nucleotide-binding</keyword>
<evidence type="ECO:0000256" key="10">
    <source>
        <dbReference type="ARBA" id="ARBA00022989"/>
    </source>
</evidence>
<dbReference type="NCBIfam" id="TIGR01657">
    <property type="entry name" value="P-ATPase-V"/>
    <property type="match status" value="1"/>
</dbReference>
<evidence type="ECO:0000256" key="12">
    <source>
        <dbReference type="ARBA" id="ARBA00049360"/>
    </source>
</evidence>
<dbReference type="GO" id="GO:0015203">
    <property type="term" value="F:polyamine transmembrane transporter activity"/>
    <property type="evidence" value="ECO:0007669"/>
    <property type="project" value="TreeGrafter"/>
</dbReference>
<dbReference type="InterPro" id="IPR008250">
    <property type="entry name" value="ATPase_P-typ_transduc_dom_A_sf"/>
</dbReference>
<evidence type="ECO:0000256" key="11">
    <source>
        <dbReference type="ARBA" id="ARBA00023136"/>
    </source>
</evidence>
<feature type="transmembrane region" description="Helical" evidence="13">
    <location>
        <begin position="939"/>
        <end position="959"/>
    </location>
</feature>
<accession>A0A834ISZ3</accession>
<dbReference type="SUPFAM" id="SSF81660">
    <property type="entry name" value="Metal cation-transporting ATPase, ATP-binding domain N"/>
    <property type="match status" value="1"/>
</dbReference>
<dbReference type="PROSITE" id="PS01229">
    <property type="entry name" value="COF_2"/>
    <property type="match status" value="1"/>
</dbReference>
<dbReference type="NCBIfam" id="TIGR01494">
    <property type="entry name" value="ATPase_P-type"/>
    <property type="match status" value="2"/>
</dbReference>
<comment type="caution">
    <text evidence="16">The sequence shown here is derived from an EMBL/GenBank/DDBJ whole genome shotgun (WGS) entry which is preliminary data.</text>
</comment>
<dbReference type="InterPro" id="IPR018303">
    <property type="entry name" value="ATPase_P-typ_P_site"/>
</dbReference>
<organism evidence="16 17">
    <name type="scientific">Rhynchophorus ferrugineus</name>
    <name type="common">Red palm weevil</name>
    <name type="synonym">Curculio ferrugineus</name>
    <dbReference type="NCBI Taxonomy" id="354439"/>
    <lineage>
        <taxon>Eukaryota</taxon>
        <taxon>Metazoa</taxon>
        <taxon>Ecdysozoa</taxon>
        <taxon>Arthropoda</taxon>
        <taxon>Hexapoda</taxon>
        <taxon>Insecta</taxon>
        <taxon>Pterygota</taxon>
        <taxon>Neoptera</taxon>
        <taxon>Endopterygota</taxon>
        <taxon>Coleoptera</taxon>
        <taxon>Polyphaga</taxon>
        <taxon>Cucujiformia</taxon>
        <taxon>Curculionidae</taxon>
        <taxon>Dryophthorinae</taxon>
        <taxon>Rhynchophorus</taxon>
    </lineage>
</organism>
<dbReference type="SUPFAM" id="SSF81653">
    <property type="entry name" value="Calcium ATPase, transduction domain A"/>
    <property type="match status" value="1"/>
</dbReference>
<keyword evidence="3" id="KW-0597">Phosphoprotein</keyword>
<comment type="subcellular location">
    <subcellularLocation>
        <location evidence="1 13">Membrane</location>
        <topology evidence="1 13">Multi-pass membrane protein</topology>
    </subcellularLocation>
</comment>
<dbReference type="PROSITE" id="PS00154">
    <property type="entry name" value="ATPASE_E1_E2"/>
    <property type="match status" value="1"/>
</dbReference>
<feature type="transmembrane region" description="Helical" evidence="13">
    <location>
        <begin position="211"/>
        <end position="233"/>
    </location>
</feature>
<evidence type="ECO:0000256" key="5">
    <source>
        <dbReference type="ARBA" id="ARBA00022723"/>
    </source>
</evidence>
<feature type="transmembrane region" description="Helical" evidence="13">
    <location>
        <begin position="447"/>
        <end position="467"/>
    </location>
</feature>
<dbReference type="InterPro" id="IPR023299">
    <property type="entry name" value="ATPase_P-typ_cyto_dom_N"/>
</dbReference>
<dbReference type="PANTHER" id="PTHR45630">
    <property type="entry name" value="CATION-TRANSPORTING ATPASE-RELATED"/>
    <property type="match status" value="1"/>
</dbReference>
<dbReference type="PRINTS" id="PR00121">
    <property type="entry name" value="NAKATPASE"/>
</dbReference>
<dbReference type="Pfam" id="PF12409">
    <property type="entry name" value="P5-ATPase"/>
    <property type="match status" value="1"/>
</dbReference>
<reference evidence="16" key="1">
    <citation type="submission" date="2020-08" db="EMBL/GenBank/DDBJ databases">
        <title>Genome sequencing and assembly of the red palm weevil Rhynchophorus ferrugineus.</title>
        <authorList>
            <person name="Dias G.B."/>
            <person name="Bergman C.M."/>
            <person name="Manee M."/>
        </authorList>
    </citation>
    <scope>NUCLEOTIDE SEQUENCE</scope>
    <source>
        <strain evidence="16">AA-2017</strain>
        <tissue evidence="16">Whole larva</tissue>
    </source>
</reference>
<dbReference type="SFLD" id="SFLDG00002">
    <property type="entry name" value="C1.7:_P-type_atpase_like"/>
    <property type="match status" value="1"/>
</dbReference>
<dbReference type="EMBL" id="JAACXV010000044">
    <property type="protein sequence ID" value="KAF7285785.1"/>
    <property type="molecule type" value="Genomic_DNA"/>
</dbReference>
<gene>
    <name evidence="16" type="ORF">GWI33_009969</name>
</gene>
<evidence type="ECO:0000313" key="16">
    <source>
        <dbReference type="EMBL" id="KAF7285785.1"/>
    </source>
</evidence>